<feature type="region of interest" description="Disordered" evidence="1">
    <location>
        <begin position="707"/>
        <end position="731"/>
    </location>
</feature>
<dbReference type="Proteomes" id="UP001595937">
    <property type="component" value="Unassembled WGS sequence"/>
</dbReference>
<sequence>MTGETVDEVRAGFVAPDPAARPMMRWWWFGPDVEAAEIDRELCAMADAGLGGAEVSVVYPLREGSDTYLSEAALSHLRHAAETARDLGLRLDVTLGSGWSYGGPHIGPEHASRSLRWERRDISPAPFDVPLVTPWPGDELVAAFLGDGVPPESWEPLPLADGVLRVPAGRGPRTVLLAWSQVTGQQVKRSAAGAEGPVLDHLSADATRHHLAVVGEALLAAVPAELLGSVFCDSLEVYQAGWTPRLPEEFTRRRGYDPLPLLHRLQIDEPGSAEFRIDMGLTLTELVEENFLAVCLDWARGHGLPLRIQAYGEPPVTLSSYRYVDLPEGEGWGWTGLPQSRWASSAAHLHGHGVVSSEIWTWVHSPSFRATPLDLKGEAHEHLLLGINQFVGHGWPYSPPEAPGMGWMFYAAGALDDRNPWWPAMPELTRYLTRLSWLLRQGEPVADVKVYLPASELYAAHGEGFDLWRACRDHIGPEIPAAIRRAGYDLDLVDDQALDVLEARSAPVVVLPRVTRLPQPARAWLDAVRESGGTVIAVDSPAYPDGITADAASLPDVLARSLAPDVALEGDGGEIGVVHRRLADGDVYFVANTGPQVRTVRLTPRTRRARCEQWDPREPGARPAMLEGELLTVTLHPYEATVLVTYGAVVSEAAASGAAGSRAAVSDAVSSEAVASEADCGSSDAGREGARPDALRLDGPWRFTAGVGRETGVRREDGADGGSIEVRLPHHWGTEPPLVSGTYETTVSVAPDWHGDGSRLVLDLGPSRILEDSTRQAASYRVLLAPPVREIAVVSVDGREVGVIWDAPHRLDLTDVLHAGENILRLEVHGTAAPCVAVDPQAAGIVAESRRVYGRRFDQQDLDRVLDQVDPGLHAVPVLHRLPRGARR</sequence>
<accession>A0ABW0FHL9</accession>
<evidence type="ECO:0000256" key="1">
    <source>
        <dbReference type="SAM" id="MobiDB-lite"/>
    </source>
</evidence>
<dbReference type="InterPro" id="IPR053161">
    <property type="entry name" value="Ulvan_degrading_GH"/>
</dbReference>
<protein>
    <submittedName>
        <fullName evidence="2">Glycosyl hydrolase</fullName>
    </submittedName>
</protein>
<evidence type="ECO:0000313" key="3">
    <source>
        <dbReference type="Proteomes" id="UP001595937"/>
    </source>
</evidence>
<dbReference type="EMBL" id="JBHSLN010000024">
    <property type="protein sequence ID" value="MFC5298140.1"/>
    <property type="molecule type" value="Genomic_DNA"/>
</dbReference>
<proteinExistence type="predicted"/>
<dbReference type="GO" id="GO:0016787">
    <property type="term" value="F:hydrolase activity"/>
    <property type="evidence" value="ECO:0007669"/>
    <property type="project" value="UniProtKB-KW"/>
</dbReference>
<comment type="caution">
    <text evidence="2">The sequence shown here is derived from an EMBL/GenBank/DDBJ whole genome shotgun (WGS) entry which is preliminary data.</text>
</comment>
<dbReference type="InterPro" id="IPR008979">
    <property type="entry name" value="Galactose-bd-like_sf"/>
</dbReference>
<keyword evidence="2" id="KW-0378">Hydrolase</keyword>
<dbReference type="RefSeq" id="WP_343924790.1">
    <property type="nucleotide sequence ID" value="NZ_BAAAIR010000043.1"/>
</dbReference>
<dbReference type="CDD" id="cd03143">
    <property type="entry name" value="A4_beta-galactosidase_middle_domain"/>
    <property type="match status" value="1"/>
</dbReference>
<reference evidence="3" key="1">
    <citation type="journal article" date="2019" name="Int. J. Syst. Evol. Microbiol.">
        <title>The Global Catalogue of Microorganisms (GCM) 10K type strain sequencing project: providing services to taxonomists for standard genome sequencing and annotation.</title>
        <authorList>
            <consortium name="The Broad Institute Genomics Platform"/>
            <consortium name="The Broad Institute Genome Sequencing Center for Infectious Disease"/>
            <person name="Wu L."/>
            <person name="Ma J."/>
        </authorList>
    </citation>
    <scope>NUCLEOTIDE SEQUENCE [LARGE SCALE GENOMIC DNA]</scope>
    <source>
        <strain evidence="3">CGMCC 1.16455</strain>
    </source>
</reference>
<evidence type="ECO:0000313" key="2">
    <source>
        <dbReference type="EMBL" id="MFC5298140.1"/>
    </source>
</evidence>
<dbReference type="PANTHER" id="PTHR36848:SF2">
    <property type="entry name" value="SECRETED PROTEIN"/>
    <property type="match status" value="1"/>
</dbReference>
<dbReference type="Gene3D" id="2.60.120.260">
    <property type="entry name" value="Galactose-binding domain-like"/>
    <property type="match status" value="1"/>
</dbReference>
<dbReference type="GeneID" id="303297933"/>
<gene>
    <name evidence="2" type="ORF">ACFPK8_11515</name>
</gene>
<organism evidence="2 3">
    <name type="scientific">Brachybacterium tyrofermentans</name>
    <dbReference type="NCBI Taxonomy" id="47848"/>
    <lineage>
        <taxon>Bacteria</taxon>
        <taxon>Bacillati</taxon>
        <taxon>Actinomycetota</taxon>
        <taxon>Actinomycetes</taxon>
        <taxon>Micrococcales</taxon>
        <taxon>Dermabacteraceae</taxon>
        <taxon>Brachybacterium</taxon>
    </lineage>
</organism>
<keyword evidence="3" id="KW-1185">Reference proteome</keyword>
<name>A0ABW0FHL9_9MICO</name>
<dbReference type="Pfam" id="PF17132">
    <property type="entry name" value="Glyco_hydro_106"/>
    <property type="match status" value="2"/>
</dbReference>
<dbReference type="SUPFAM" id="SSF49785">
    <property type="entry name" value="Galactose-binding domain-like"/>
    <property type="match status" value="1"/>
</dbReference>
<dbReference type="PANTHER" id="PTHR36848">
    <property type="entry name" value="DNA-BINDING PROTEIN (PUTATIVE SECRETED PROTEIN)-RELATED"/>
    <property type="match status" value="1"/>
</dbReference>